<evidence type="ECO:0008006" key="3">
    <source>
        <dbReference type="Google" id="ProtNLM"/>
    </source>
</evidence>
<comment type="caution">
    <text evidence="1">The sequence shown here is derived from an EMBL/GenBank/DDBJ whole genome shotgun (WGS) entry which is preliminary data.</text>
</comment>
<protein>
    <recommendedName>
        <fullName evidence="3">Fibrobacter succinogenes major paralogous domain-containing protein</fullName>
    </recommendedName>
</protein>
<keyword evidence="2" id="KW-1185">Reference proteome</keyword>
<dbReference type="AlphaFoldDB" id="A0A2T8HET1"/>
<sequence length="605" mass="66809">MAQSMRNERLFGYTSKYMTASHLVIYFTVLSLFLVSCKKASTELTVQGDGTRITLNLIGVDDTVMDEAPSLSKANITKNGDKKPTTSATVDSDILLEEQKVELEDGTEAVVRFSEISNTPLNLTQNSAKNATNNGISSRAATLGDIPKGIAYRLVLFNNTTGAYVATISAISGTSFTFTEANRNTNYRWFAYSQHVTMPYMGEFNVGNPQITVSPTENGLLYASGVFTTSNVANGDNQLNIIFQRKVAAIEIVVDARGLFSTINNINARTNSTNALKTGTFDLNTGQYVGHANSSDNTVSNASFVRYNVNLLDSVKRAQIYTTDSQSPIQNLQIILTNANIDLDFGGTRNFSELTFSTGTTISPQLGKRYRITITLITSAKNINNVNWARANLFYRPSDGGYRFRHNSSHFYGTVGGNPLTTSADNGEFFNWRARTALFNDTPNQIDPCNEVYPRGRWKMPTQAEAQLLANVNATSGYPRRRFERQSSDTETIRYTAYITGDNIPNDPYIMNWITFLSYGRRNQGNYEISEFNNSSLNPAYSYHWTSTANGTNAMALRMMGNFPNANNGTVTLVAQNTMNGFNVRCVHNNSWTPAAIPALPAADY</sequence>
<dbReference type="EMBL" id="QDKG01000008">
    <property type="protein sequence ID" value="PVH23948.1"/>
    <property type="molecule type" value="Genomic_DNA"/>
</dbReference>
<name>A0A2T8HET1_9SPHI</name>
<organism evidence="1 2">
    <name type="scientific">Sphingobacterium corticibacter</name>
    <dbReference type="NCBI Taxonomy" id="2171749"/>
    <lineage>
        <taxon>Bacteria</taxon>
        <taxon>Pseudomonadati</taxon>
        <taxon>Bacteroidota</taxon>
        <taxon>Sphingobacteriia</taxon>
        <taxon>Sphingobacteriales</taxon>
        <taxon>Sphingobacteriaceae</taxon>
        <taxon>Sphingobacterium</taxon>
    </lineage>
</organism>
<gene>
    <name evidence="1" type="ORF">DC487_15975</name>
</gene>
<evidence type="ECO:0000313" key="1">
    <source>
        <dbReference type="EMBL" id="PVH23948.1"/>
    </source>
</evidence>
<reference evidence="1 2" key="1">
    <citation type="submission" date="2018-04" db="EMBL/GenBank/DDBJ databases">
        <title>Sphingobacterium cortibacter sp. nov.</title>
        <authorList>
            <person name="Li Y."/>
        </authorList>
    </citation>
    <scope>NUCLEOTIDE SEQUENCE [LARGE SCALE GENOMIC DNA]</scope>
    <source>
        <strain evidence="1 2">2c-3</strain>
    </source>
</reference>
<dbReference type="Proteomes" id="UP000245627">
    <property type="component" value="Unassembled WGS sequence"/>
</dbReference>
<evidence type="ECO:0000313" key="2">
    <source>
        <dbReference type="Proteomes" id="UP000245627"/>
    </source>
</evidence>
<proteinExistence type="predicted"/>
<accession>A0A2T8HET1</accession>
<dbReference type="OrthoDB" id="711260at2"/>